<keyword evidence="3" id="KW-1185">Reference proteome</keyword>
<proteinExistence type="predicted"/>
<dbReference type="InterPro" id="IPR011009">
    <property type="entry name" value="Kinase-like_dom_sf"/>
</dbReference>
<dbReference type="PROSITE" id="PS50011">
    <property type="entry name" value="PROTEIN_KINASE_DOM"/>
    <property type="match status" value="1"/>
</dbReference>
<dbReference type="Pfam" id="PF13095">
    <property type="entry name" value="FTA2"/>
    <property type="match status" value="1"/>
</dbReference>
<evidence type="ECO:0000259" key="1">
    <source>
        <dbReference type="PROSITE" id="PS50011"/>
    </source>
</evidence>
<name>A0A3E2HA35_SCYLI</name>
<dbReference type="InterPro" id="IPR000719">
    <property type="entry name" value="Prot_kinase_dom"/>
</dbReference>
<dbReference type="SUPFAM" id="SSF56112">
    <property type="entry name" value="Protein kinase-like (PK-like)"/>
    <property type="match status" value="1"/>
</dbReference>
<feature type="non-terminal residue" evidence="2">
    <location>
        <position position="272"/>
    </location>
</feature>
<dbReference type="EMBL" id="NCSJ02000104">
    <property type="protein sequence ID" value="RFU30269.1"/>
    <property type="molecule type" value="Genomic_DNA"/>
</dbReference>
<dbReference type="GO" id="GO:0005524">
    <property type="term" value="F:ATP binding"/>
    <property type="evidence" value="ECO:0007669"/>
    <property type="project" value="InterPro"/>
</dbReference>
<gene>
    <name evidence="2" type="ORF">B7463_g6065</name>
</gene>
<dbReference type="Gene3D" id="1.10.510.10">
    <property type="entry name" value="Transferase(Phosphotransferase) domain 1"/>
    <property type="match status" value="1"/>
</dbReference>
<dbReference type="AlphaFoldDB" id="A0A3E2HA35"/>
<sequence length="272" mass="31097">MPSPESQYPLMLEQFFLQNQEIVALEYAGGGNAGYVFKFKFDNPQLNPFKLQGIQRKLVYDNFFIECRINGSLIVQKLNGKLTPFCYGWILVPTEVEIYVAKKFNVQSFLWDRPPDATNERVRAILFEWVDGKMLSQVHLTSHIANQTRNTLKELHQASIAHSDIRAANILANKEDRVYLIDLNSSLILSPENSSPKQKISQERKLKEAQENDLRDLEIGFALLSQLPINKNVSVADLSLLGGTSLEDILIEYASMEHHWRPPAPSFWHKAL</sequence>
<feature type="domain" description="Protein kinase" evidence="1">
    <location>
        <begin position="22"/>
        <end position="272"/>
    </location>
</feature>
<feature type="non-terminal residue" evidence="2">
    <location>
        <position position="1"/>
    </location>
</feature>
<organism evidence="2 3">
    <name type="scientific">Scytalidium lignicola</name>
    <name type="common">Hyphomycete</name>
    <dbReference type="NCBI Taxonomy" id="5539"/>
    <lineage>
        <taxon>Eukaryota</taxon>
        <taxon>Fungi</taxon>
        <taxon>Dikarya</taxon>
        <taxon>Ascomycota</taxon>
        <taxon>Pezizomycotina</taxon>
        <taxon>Leotiomycetes</taxon>
        <taxon>Leotiomycetes incertae sedis</taxon>
        <taxon>Scytalidium</taxon>
    </lineage>
</organism>
<dbReference type="InterPro" id="IPR025213">
    <property type="entry name" value="Sim4_Fta2"/>
</dbReference>
<reference evidence="2 3" key="1">
    <citation type="submission" date="2018-05" db="EMBL/GenBank/DDBJ databases">
        <title>Draft genome sequence of Scytalidium lignicola DSM 105466, a ubiquitous saprotrophic fungus.</title>
        <authorList>
            <person name="Buettner E."/>
            <person name="Gebauer A.M."/>
            <person name="Hofrichter M."/>
            <person name="Liers C."/>
            <person name="Kellner H."/>
        </authorList>
    </citation>
    <scope>NUCLEOTIDE SEQUENCE [LARGE SCALE GENOMIC DNA]</scope>
    <source>
        <strain evidence="2 3">DSM 105466</strain>
    </source>
</reference>
<dbReference type="OrthoDB" id="3432781at2759"/>
<dbReference type="GO" id="GO:0004672">
    <property type="term" value="F:protein kinase activity"/>
    <property type="evidence" value="ECO:0007669"/>
    <property type="project" value="InterPro"/>
</dbReference>
<evidence type="ECO:0000313" key="3">
    <source>
        <dbReference type="Proteomes" id="UP000258309"/>
    </source>
</evidence>
<evidence type="ECO:0000313" key="2">
    <source>
        <dbReference type="EMBL" id="RFU30269.1"/>
    </source>
</evidence>
<comment type="caution">
    <text evidence="2">The sequence shown here is derived from an EMBL/GenBank/DDBJ whole genome shotgun (WGS) entry which is preliminary data.</text>
</comment>
<dbReference type="STRING" id="5539.A0A3E2HA35"/>
<dbReference type="Proteomes" id="UP000258309">
    <property type="component" value="Unassembled WGS sequence"/>
</dbReference>
<protein>
    <recommendedName>
        <fullName evidence="1">Protein kinase domain-containing protein</fullName>
    </recommendedName>
</protein>
<accession>A0A3E2HA35</accession>